<keyword evidence="2" id="KW-1185">Reference proteome</keyword>
<comment type="caution">
    <text evidence="1">The sequence shown here is derived from an EMBL/GenBank/DDBJ whole genome shotgun (WGS) entry which is preliminary data.</text>
</comment>
<dbReference type="RefSeq" id="WP_071308903.1">
    <property type="nucleotide sequence ID" value="NZ_MLQR01000016.1"/>
</dbReference>
<accession>A0A1S2LQS0</accession>
<reference evidence="1 2" key="1">
    <citation type="submission" date="2016-10" db="EMBL/GenBank/DDBJ databases">
        <title>Draft genome sequences of four alkaliphilic bacteria belonging to the Anaerobacillus genus.</title>
        <authorList>
            <person name="Bassil N.M."/>
            <person name="Lloyd J.R."/>
        </authorList>
    </citation>
    <scope>NUCLEOTIDE SEQUENCE [LARGE SCALE GENOMIC DNA]</scope>
    <source>
        <strain evidence="1 2">DSM 18345</strain>
    </source>
</reference>
<organism evidence="1 2">
    <name type="scientific">Anaerobacillus alkalilacustris</name>
    <dbReference type="NCBI Taxonomy" id="393763"/>
    <lineage>
        <taxon>Bacteria</taxon>
        <taxon>Bacillati</taxon>
        <taxon>Bacillota</taxon>
        <taxon>Bacilli</taxon>
        <taxon>Bacillales</taxon>
        <taxon>Bacillaceae</taxon>
        <taxon>Anaerobacillus</taxon>
    </lineage>
</organism>
<sequence>MIVKMLIEKFIVEKNDKPGNVNQLMDFALLCYLNNKLSIKQYHSLMRELMVRGGSKPEYFFEEVQTELIS</sequence>
<dbReference type="Pfam" id="PF14178">
    <property type="entry name" value="YppF"/>
    <property type="match status" value="1"/>
</dbReference>
<evidence type="ECO:0000313" key="2">
    <source>
        <dbReference type="Proteomes" id="UP000179524"/>
    </source>
</evidence>
<evidence type="ECO:0008006" key="3">
    <source>
        <dbReference type="Google" id="ProtNLM"/>
    </source>
</evidence>
<name>A0A1S2LQS0_9BACI</name>
<proteinExistence type="predicted"/>
<dbReference type="OrthoDB" id="2680239at2"/>
<dbReference type="InterPro" id="IPR025553">
    <property type="entry name" value="YppF"/>
</dbReference>
<gene>
    <name evidence="1" type="ORF">BKP37_07080</name>
</gene>
<dbReference type="Proteomes" id="UP000179524">
    <property type="component" value="Unassembled WGS sequence"/>
</dbReference>
<dbReference type="AlphaFoldDB" id="A0A1S2LQS0"/>
<dbReference type="EMBL" id="MLQR01000016">
    <property type="protein sequence ID" value="OIJ14736.1"/>
    <property type="molecule type" value="Genomic_DNA"/>
</dbReference>
<evidence type="ECO:0000313" key="1">
    <source>
        <dbReference type="EMBL" id="OIJ14736.1"/>
    </source>
</evidence>
<protein>
    <recommendedName>
        <fullName evidence="3">YppF-like protein</fullName>
    </recommendedName>
</protein>